<dbReference type="InterPro" id="IPR013433">
    <property type="entry name" value="PHA_gran_rgn"/>
</dbReference>
<dbReference type="Pfam" id="PF09650">
    <property type="entry name" value="PHA_gran_rgn"/>
    <property type="match status" value="1"/>
</dbReference>
<evidence type="ECO:0000313" key="1">
    <source>
        <dbReference type="EMBL" id="MDH7451769.1"/>
    </source>
</evidence>
<comment type="caution">
    <text evidence="1">The sequence shown here is derived from an EMBL/GenBank/DDBJ whole genome shotgun (WGS) entry which is preliminary data.</text>
</comment>
<protein>
    <submittedName>
        <fullName evidence="1">Polyhydroxyalkanoic acid system family protein</fullName>
    </submittedName>
</protein>
<organism evidence="1 2">
    <name type="scientific">Luteimonas composti</name>
    <dbReference type="NCBI Taxonomy" id="398257"/>
    <lineage>
        <taxon>Bacteria</taxon>
        <taxon>Pseudomonadati</taxon>
        <taxon>Pseudomonadota</taxon>
        <taxon>Gammaproteobacteria</taxon>
        <taxon>Lysobacterales</taxon>
        <taxon>Lysobacteraceae</taxon>
        <taxon>Luteimonas</taxon>
    </lineage>
</organism>
<accession>A0ABT6MMI5</accession>
<dbReference type="EMBL" id="JARYGX010000004">
    <property type="protein sequence ID" value="MDH7451769.1"/>
    <property type="molecule type" value="Genomic_DNA"/>
</dbReference>
<keyword evidence="2" id="KW-1185">Reference proteome</keyword>
<name>A0ABT6MMI5_9GAMM</name>
<dbReference type="NCBIfam" id="TIGR02610">
    <property type="entry name" value="PHA_gran_rgn"/>
    <property type="match status" value="1"/>
</dbReference>
<dbReference type="RefSeq" id="WP_280940977.1">
    <property type="nucleotide sequence ID" value="NZ_JARYGX010000004.1"/>
</dbReference>
<proteinExistence type="predicted"/>
<sequence length="96" mass="10557">MSGIDIRHSHSLPMEQARQAVEQVAQSLSARFDVACDWEEDTLHFSRTGVTGRIALEPRQVHVTANLGFLLSAMKGPIEAEIRRVLAERFGDGVAA</sequence>
<gene>
    <name evidence="1" type="ORF">QF205_01570</name>
</gene>
<evidence type="ECO:0000313" key="2">
    <source>
        <dbReference type="Proteomes" id="UP001160550"/>
    </source>
</evidence>
<reference evidence="1" key="2">
    <citation type="submission" date="2023-04" db="EMBL/GenBank/DDBJ databases">
        <authorList>
            <person name="Sun J.-Q."/>
        </authorList>
    </citation>
    <scope>NUCLEOTIDE SEQUENCE</scope>
    <source>
        <strain evidence="1">CC-YY355</strain>
    </source>
</reference>
<reference evidence="1" key="1">
    <citation type="journal article" date="2007" name="Int. J. Syst. Evol. Microbiol.">
        <title>Luteimonas composti sp. nov., a moderately thermophilic bacterium isolated from food waste.</title>
        <authorList>
            <person name="Young C.C."/>
            <person name="Kampfer P."/>
            <person name="Chen W.M."/>
            <person name="Yen W.S."/>
            <person name="Arun A.B."/>
            <person name="Lai W.A."/>
            <person name="Shen F.T."/>
            <person name="Rekha P.D."/>
            <person name="Lin K.Y."/>
            <person name="Chou J.H."/>
        </authorList>
    </citation>
    <scope>NUCLEOTIDE SEQUENCE</scope>
    <source>
        <strain evidence="1">CC-YY355</strain>
    </source>
</reference>
<dbReference type="Proteomes" id="UP001160550">
    <property type="component" value="Unassembled WGS sequence"/>
</dbReference>